<dbReference type="InterPro" id="IPR036291">
    <property type="entry name" value="NAD(P)-bd_dom_sf"/>
</dbReference>
<dbReference type="RefSeq" id="WP_332865018.1">
    <property type="nucleotide sequence ID" value="NZ_JBAFSM010000016.1"/>
</dbReference>
<sequence>MTDSTKTNWDIKRFWQTLDYYDSIPLWGCLQKLIGIQEDRKVRLPMKTILAIGATGEVGRRALEQLQKENCRIIALVDDIETARPILGEEVDLVTTRSPETLAGVDRVIYFGEGMTLAEVVNWLKNASIAREKTLFDFRNPTSDIREIWGAIDDVVMGGVSESNIRLTGDRALFTGYVSTENNGGFASVRTRDFSPPLDLSDYEGIELRVTGDGKRYKFIARREGRWDGVGYCYSFDTLDRISATIRVPFSELIPVVRAKTVRDGQPFRADRVFSLQLMQSKFEYDGALNPRFSPGSFALEIEWIKAYGGRSSVPELIAVNGTGSIEAGLHESGLSYRIVSADRLSSVL</sequence>
<gene>
    <name evidence="3" type="ORF">V0288_10455</name>
</gene>
<dbReference type="Proteomes" id="UP001328733">
    <property type="component" value="Unassembled WGS sequence"/>
</dbReference>
<dbReference type="PANTHER" id="PTHR13194:SF19">
    <property type="entry name" value="NAD(P)-BINDING ROSSMANN-FOLD SUPERFAMILY PROTEIN"/>
    <property type="match status" value="1"/>
</dbReference>
<evidence type="ECO:0000259" key="2">
    <source>
        <dbReference type="Pfam" id="PF08547"/>
    </source>
</evidence>
<dbReference type="Gene3D" id="3.40.50.720">
    <property type="entry name" value="NAD(P)-binding Rossmann-like Domain"/>
    <property type="match status" value="1"/>
</dbReference>
<dbReference type="Pfam" id="PF08547">
    <property type="entry name" value="CIA30"/>
    <property type="match status" value="1"/>
</dbReference>
<dbReference type="InterPro" id="IPR013857">
    <property type="entry name" value="NADH-UbQ_OxRdtase-assoc_prot30"/>
</dbReference>
<feature type="domain" description="NADH:ubiquinone oxidoreductase intermediate-associated protein 30" evidence="2">
    <location>
        <begin position="136"/>
        <end position="302"/>
    </location>
</feature>
<dbReference type="SUPFAM" id="SSF49785">
    <property type="entry name" value="Galactose-binding domain-like"/>
    <property type="match status" value="1"/>
</dbReference>
<dbReference type="GO" id="GO:0010257">
    <property type="term" value="P:NADH dehydrogenase complex assembly"/>
    <property type="evidence" value="ECO:0007669"/>
    <property type="project" value="TreeGrafter"/>
</dbReference>
<dbReference type="SUPFAM" id="SSF51735">
    <property type="entry name" value="NAD(P)-binding Rossmann-fold domains"/>
    <property type="match status" value="1"/>
</dbReference>
<dbReference type="InterPro" id="IPR008979">
    <property type="entry name" value="Galactose-bd-like_sf"/>
</dbReference>
<evidence type="ECO:0000256" key="1">
    <source>
        <dbReference type="ARBA" id="ARBA00007884"/>
    </source>
</evidence>
<dbReference type="GO" id="GO:0051082">
    <property type="term" value="F:unfolded protein binding"/>
    <property type="evidence" value="ECO:0007669"/>
    <property type="project" value="TreeGrafter"/>
</dbReference>
<name>A0AAW9QKR6_9CHRO</name>
<evidence type="ECO:0000313" key="3">
    <source>
        <dbReference type="EMBL" id="MEG3437540.1"/>
    </source>
</evidence>
<evidence type="ECO:0000313" key="4">
    <source>
        <dbReference type="Proteomes" id="UP001328733"/>
    </source>
</evidence>
<comment type="similarity">
    <text evidence="1">Belongs to the CIA30 family.</text>
</comment>
<organism evidence="3 4">
    <name type="scientific">Pannus brasiliensis CCIBt3594</name>
    <dbReference type="NCBI Taxonomy" id="1427578"/>
    <lineage>
        <taxon>Bacteria</taxon>
        <taxon>Bacillati</taxon>
        <taxon>Cyanobacteriota</taxon>
        <taxon>Cyanophyceae</taxon>
        <taxon>Oscillatoriophycideae</taxon>
        <taxon>Chroococcales</taxon>
        <taxon>Microcystaceae</taxon>
        <taxon>Pannus</taxon>
    </lineage>
</organism>
<dbReference type="InterPro" id="IPR039131">
    <property type="entry name" value="NDUFAF1"/>
</dbReference>
<proteinExistence type="inferred from homology"/>
<protein>
    <submittedName>
        <fullName evidence="3">CIA30 family protein</fullName>
    </submittedName>
</protein>
<accession>A0AAW9QKR6</accession>
<comment type="caution">
    <text evidence="3">The sequence shown here is derived from an EMBL/GenBank/DDBJ whole genome shotgun (WGS) entry which is preliminary data.</text>
</comment>
<reference evidence="3 4" key="1">
    <citation type="submission" date="2024-01" db="EMBL/GenBank/DDBJ databases">
        <title>Genomic insights into the taxonomy and metabolism of the cyanobacterium Pannus brasiliensis CCIBt3594.</title>
        <authorList>
            <person name="Machado M."/>
            <person name="Botero N.B."/>
            <person name="Andreote A.P.D."/>
            <person name="Feitosa A.M.T."/>
            <person name="Popin R."/>
            <person name="Sivonen K."/>
            <person name="Fiore M.F."/>
        </authorList>
    </citation>
    <scope>NUCLEOTIDE SEQUENCE [LARGE SCALE GENOMIC DNA]</scope>
    <source>
        <strain evidence="3 4">CCIBt3594</strain>
    </source>
</reference>
<dbReference type="EMBL" id="JBAFSM010000016">
    <property type="protein sequence ID" value="MEG3437540.1"/>
    <property type="molecule type" value="Genomic_DNA"/>
</dbReference>
<dbReference type="PANTHER" id="PTHR13194">
    <property type="entry name" value="COMPLEX I INTERMEDIATE-ASSOCIATED PROTEIN 30"/>
    <property type="match status" value="1"/>
</dbReference>
<keyword evidence="4" id="KW-1185">Reference proteome</keyword>
<dbReference type="AlphaFoldDB" id="A0AAW9QKR6"/>